<feature type="chain" id="PRO_5007091272" evidence="5">
    <location>
        <begin position="31"/>
        <end position="420"/>
    </location>
</feature>
<evidence type="ECO:0000256" key="1">
    <source>
        <dbReference type="ARBA" id="ARBA00022801"/>
    </source>
</evidence>
<keyword evidence="7" id="KW-1185">Reference proteome</keyword>
<evidence type="ECO:0000256" key="4">
    <source>
        <dbReference type="SAM" id="MobiDB-lite"/>
    </source>
</evidence>
<evidence type="ECO:0000313" key="6">
    <source>
        <dbReference type="EMBL" id="KUH38622.1"/>
    </source>
</evidence>
<dbReference type="RefSeq" id="WP_058942080.1">
    <property type="nucleotide sequence ID" value="NZ_LNSV01000023.1"/>
</dbReference>
<keyword evidence="1 6" id="KW-0378">Hydrolase</keyword>
<dbReference type="InterPro" id="IPR006311">
    <property type="entry name" value="TAT_signal"/>
</dbReference>
<organism evidence="6 7">
    <name type="scientific">Streptomyces kanasensis</name>
    <dbReference type="NCBI Taxonomy" id="936756"/>
    <lineage>
        <taxon>Bacteria</taxon>
        <taxon>Bacillati</taxon>
        <taxon>Actinomycetota</taxon>
        <taxon>Actinomycetes</taxon>
        <taxon>Kitasatosporales</taxon>
        <taxon>Streptomycetaceae</taxon>
        <taxon>Streptomyces</taxon>
    </lineage>
</organism>
<dbReference type="Proteomes" id="UP000054011">
    <property type="component" value="Unassembled WGS sequence"/>
</dbReference>
<evidence type="ECO:0000256" key="3">
    <source>
        <dbReference type="ARBA" id="ARBA00023098"/>
    </source>
</evidence>
<dbReference type="PANTHER" id="PTHR10272:SF0">
    <property type="entry name" value="PLATELET-ACTIVATING FACTOR ACETYLHYDROLASE"/>
    <property type="match status" value="1"/>
</dbReference>
<dbReference type="AlphaFoldDB" id="A0A100Y6J5"/>
<dbReference type="GO" id="GO:0003847">
    <property type="term" value="F:1-alkyl-2-acetylglycerophosphocholine esterase activity"/>
    <property type="evidence" value="ECO:0007669"/>
    <property type="project" value="TreeGrafter"/>
</dbReference>
<dbReference type="PANTHER" id="PTHR10272">
    <property type="entry name" value="PLATELET-ACTIVATING FACTOR ACETYLHYDROLASE"/>
    <property type="match status" value="1"/>
</dbReference>
<keyword evidence="3" id="KW-0443">Lipid metabolism</keyword>
<comment type="caution">
    <text evidence="6">The sequence shown here is derived from an EMBL/GenBank/DDBJ whole genome shotgun (WGS) entry which is preliminary data.</text>
</comment>
<gene>
    <name evidence="6" type="ORF">ATE80_11445</name>
</gene>
<sequence length="420" mass="44148">MKTSRTLRSAAAAALLATLAATATAPTAQAHTPGAGASAAALTAGASATTAPVLRQTAPDSRAAVGVVLPRPTGPSAVGRSTLHLVDRSRQDPWVPDRPRELMVDMYYPARSAAGTPAPYADPREARLLLEAAGNQDAEAAARLGATLTHSVAGARPQGGRHPLVLLSPGFGAPRFTLTTLAEEYASRGYVVAVVDHAYEAAGAVFPGGRVLTCVACEKAQTLEDMRKATVNRGRDLSHVVDRLTGPRPAWRYARTIDRKRIGAAGHSIGGAAAASVMAQDDRVRAGVNMDGSFGDPVPAGGLGGRPFLMLGTHDEVHLPGGGDPTWDEAWRHLDGWKRWLGVSGAHHFTFSDVPVLFDQLGVAYPGEQPQPTIAAGRAVELTRAYTTAFFDRHLRGRPQPLLDGPTAQNPEVHFHGDAR</sequence>
<dbReference type="PROSITE" id="PS51318">
    <property type="entry name" value="TAT"/>
    <property type="match status" value="1"/>
</dbReference>
<dbReference type="OrthoDB" id="569821at2"/>
<evidence type="ECO:0000256" key="2">
    <source>
        <dbReference type="ARBA" id="ARBA00022963"/>
    </source>
</evidence>
<evidence type="ECO:0000256" key="5">
    <source>
        <dbReference type="SAM" id="SignalP"/>
    </source>
</evidence>
<dbReference type="GO" id="GO:0016042">
    <property type="term" value="P:lipid catabolic process"/>
    <property type="evidence" value="ECO:0007669"/>
    <property type="project" value="UniProtKB-KW"/>
</dbReference>
<protein>
    <submittedName>
        <fullName evidence="6">Acetylhydrolase</fullName>
    </submittedName>
</protein>
<reference evidence="6 7" key="1">
    <citation type="submission" date="2015-11" db="EMBL/GenBank/DDBJ databases">
        <title>Genome-wide analysis reveals the secondary metabolome in Streptomyces kanasensis ZX01.</title>
        <authorList>
            <person name="Zhang G."/>
            <person name="Han L."/>
            <person name="Feng J."/>
            <person name="Zhang X."/>
        </authorList>
    </citation>
    <scope>NUCLEOTIDE SEQUENCE [LARGE SCALE GENOMIC DNA]</scope>
    <source>
        <strain evidence="6 7">ZX01</strain>
    </source>
</reference>
<dbReference type="EMBL" id="LNSV01000023">
    <property type="protein sequence ID" value="KUH38622.1"/>
    <property type="molecule type" value="Genomic_DNA"/>
</dbReference>
<dbReference type="Gene3D" id="3.40.50.1820">
    <property type="entry name" value="alpha/beta hydrolase"/>
    <property type="match status" value="1"/>
</dbReference>
<keyword evidence="2" id="KW-0442">Lipid degradation</keyword>
<proteinExistence type="predicted"/>
<feature type="region of interest" description="Disordered" evidence="4">
    <location>
        <begin position="397"/>
        <end position="420"/>
    </location>
</feature>
<name>A0A100Y6J5_9ACTN</name>
<keyword evidence="5" id="KW-0732">Signal</keyword>
<dbReference type="SUPFAM" id="SSF53474">
    <property type="entry name" value="alpha/beta-Hydrolases"/>
    <property type="match status" value="1"/>
</dbReference>
<accession>A0A100Y6J5</accession>
<dbReference type="Pfam" id="PF03403">
    <property type="entry name" value="PAF-AH_p_II"/>
    <property type="match status" value="1"/>
</dbReference>
<dbReference type="STRING" id="936756.ATE80_11445"/>
<evidence type="ECO:0000313" key="7">
    <source>
        <dbReference type="Proteomes" id="UP000054011"/>
    </source>
</evidence>
<feature type="signal peptide" evidence="5">
    <location>
        <begin position="1"/>
        <end position="30"/>
    </location>
</feature>
<dbReference type="InterPro" id="IPR029058">
    <property type="entry name" value="AB_hydrolase_fold"/>
</dbReference>